<name>A0A9P5RYS4_9FUNG</name>
<evidence type="ECO:0000313" key="2">
    <source>
        <dbReference type="Proteomes" id="UP000748756"/>
    </source>
</evidence>
<keyword evidence="2" id="KW-1185">Reference proteome</keyword>
<proteinExistence type="predicted"/>
<accession>A0A9P5RYS4</accession>
<evidence type="ECO:0000313" key="1">
    <source>
        <dbReference type="EMBL" id="KAF9148633.1"/>
    </source>
</evidence>
<reference evidence="1" key="1">
    <citation type="journal article" date="2020" name="Fungal Divers.">
        <title>Resolving the Mortierellaceae phylogeny through synthesis of multi-gene phylogenetics and phylogenomics.</title>
        <authorList>
            <person name="Vandepol N."/>
            <person name="Liber J."/>
            <person name="Desiro A."/>
            <person name="Na H."/>
            <person name="Kennedy M."/>
            <person name="Barry K."/>
            <person name="Grigoriev I.V."/>
            <person name="Miller A.N."/>
            <person name="O'Donnell K."/>
            <person name="Stajich J.E."/>
            <person name="Bonito G."/>
        </authorList>
    </citation>
    <scope>NUCLEOTIDE SEQUENCE</scope>
    <source>
        <strain evidence="1">NRRL 6426</strain>
    </source>
</reference>
<sequence>MPAWILTLPLICTPSSHPRIGPFARSLVYKGGVFISTHKFLGGPSTSGVMVARVESFSWAERHNVTGRNEFLSKADGGGMVDMMTREGRAQAGTLDILTPIRSGLVLRLQEIANPAWIIQKKYKLTNKVFARLLSLILNLTIRVLDASEMDRVAIFGVDDCAA</sequence>
<gene>
    <name evidence="1" type="ORF">BG015_009627</name>
</gene>
<comment type="caution">
    <text evidence="1">The sequence shown here is derived from an EMBL/GenBank/DDBJ whole genome shotgun (WGS) entry which is preliminary data.</text>
</comment>
<protein>
    <recommendedName>
        <fullName evidence="3">Aminotransferase class V domain-containing protein</fullName>
    </recommendedName>
</protein>
<dbReference type="Proteomes" id="UP000748756">
    <property type="component" value="Unassembled WGS sequence"/>
</dbReference>
<dbReference type="InterPro" id="IPR015424">
    <property type="entry name" value="PyrdxlP-dep_Trfase"/>
</dbReference>
<dbReference type="EMBL" id="JAAAUQ010000633">
    <property type="protein sequence ID" value="KAF9148633.1"/>
    <property type="molecule type" value="Genomic_DNA"/>
</dbReference>
<organism evidence="1 2">
    <name type="scientific">Linnemannia schmuckeri</name>
    <dbReference type="NCBI Taxonomy" id="64567"/>
    <lineage>
        <taxon>Eukaryota</taxon>
        <taxon>Fungi</taxon>
        <taxon>Fungi incertae sedis</taxon>
        <taxon>Mucoromycota</taxon>
        <taxon>Mortierellomycotina</taxon>
        <taxon>Mortierellomycetes</taxon>
        <taxon>Mortierellales</taxon>
        <taxon>Mortierellaceae</taxon>
        <taxon>Linnemannia</taxon>
    </lineage>
</organism>
<dbReference type="SUPFAM" id="SSF53383">
    <property type="entry name" value="PLP-dependent transferases"/>
    <property type="match status" value="1"/>
</dbReference>
<evidence type="ECO:0008006" key="3">
    <source>
        <dbReference type="Google" id="ProtNLM"/>
    </source>
</evidence>
<dbReference type="PANTHER" id="PTHR43686">
    <property type="entry name" value="SULFURTRANSFERASE-RELATED"/>
    <property type="match status" value="1"/>
</dbReference>
<dbReference type="OrthoDB" id="420046at2759"/>
<dbReference type="PANTHER" id="PTHR43686:SF1">
    <property type="entry name" value="AMINOTRAN_5 DOMAIN-CONTAINING PROTEIN"/>
    <property type="match status" value="1"/>
</dbReference>
<dbReference type="AlphaFoldDB" id="A0A9P5RYS4"/>